<proteinExistence type="predicted"/>
<sequence length="389" mass="43838">MFVRPNEKKRLKSALSSRTHAHEFHNVRRHRGVSMSFYTTSQVEATRGPFAKARFITGFTSSNVLIIIDDLREGCYSTATTEDNISGVWLMMETDRRATCQQIWISLPIVRAGHGTRTNGYIARTRTSQEGRATRGGRGRGQIYEWFLRRERIARPPNGTVASNINELRLSIFLLPIRPTEALGAGRPSSVPISLIVFNYAESARRTSTPSGGAAALGYMGDASYATFAVLNCQKMKQTIVDRLNEHPSHQRLSSGRWYECTRHAKIPLWSLTDIWLRGNGLTKRKVDDGGRVSALGYTMPDAVKTMRGLRFSDGAIKIEYWNEALLNNQRLLIVGRDPLCEHPHDRPRLAPPSYVMCIKCSRWKRSLLLLRTLICLISVNSHNVEVPA</sequence>
<dbReference type="Proteomes" id="UP000299102">
    <property type="component" value="Unassembled WGS sequence"/>
</dbReference>
<reference evidence="1 2" key="1">
    <citation type="journal article" date="2019" name="Commun. Biol.">
        <title>The bagworm genome reveals a unique fibroin gene that provides high tensile strength.</title>
        <authorList>
            <person name="Kono N."/>
            <person name="Nakamura H."/>
            <person name="Ohtoshi R."/>
            <person name="Tomita M."/>
            <person name="Numata K."/>
            <person name="Arakawa K."/>
        </authorList>
    </citation>
    <scope>NUCLEOTIDE SEQUENCE [LARGE SCALE GENOMIC DNA]</scope>
</reference>
<gene>
    <name evidence="1" type="ORF">EVAR_74622_1</name>
</gene>
<accession>A0A4C1WDA6</accession>
<protein>
    <submittedName>
        <fullName evidence="1">Uncharacterized protein</fullName>
    </submittedName>
</protein>
<dbReference type="EMBL" id="BGZK01000517">
    <property type="protein sequence ID" value="GBP48117.1"/>
    <property type="molecule type" value="Genomic_DNA"/>
</dbReference>
<name>A0A4C1WDA6_EUMVA</name>
<comment type="caution">
    <text evidence="1">The sequence shown here is derived from an EMBL/GenBank/DDBJ whole genome shotgun (WGS) entry which is preliminary data.</text>
</comment>
<dbReference type="AlphaFoldDB" id="A0A4C1WDA6"/>
<evidence type="ECO:0000313" key="1">
    <source>
        <dbReference type="EMBL" id="GBP48117.1"/>
    </source>
</evidence>
<keyword evidence="2" id="KW-1185">Reference proteome</keyword>
<organism evidence="1 2">
    <name type="scientific">Eumeta variegata</name>
    <name type="common">Bagworm moth</name>
    <name type="synonym">Eumeta japonica</name>
    <dbReference type="NCBI Taxonomy" id="151549"/>
    <lineage>
        <taxon>Eukaryota</taxon>
        <taxon>Metazoa</taxon>
        <taxon>Ecdysozoa</taxon>
        <taxon>Arthropoda</taxon>
        <taxon>Hexapoda</taxon>
        <taxon>Insecta</taxon>
        <taxon>Pterygota</taxon>
        <taxon>Neoptera</taxon>
        <taxon>Endopterygota</taxon>
        <taxon>Lepidoptera</taxon>
        <taxon>Glossata</taxon>
        <taxon>Ditrysia</taxon>
        <taxon>Tineoidea</taxon>
        <taxon>Psychidae</taxon>
        <taxon>Oiketicinae</taxon>
        <taxon>Eumeta</taxon>
    </lineage>
</organism>
<evidence type="ECO:0000313" key="2">
    <source>
        <dbReference type="Proteomes" id="UP000299102"/>
    </source>
</evidence>